<dbReference type="EMBL" id="FNDI01000019">
    <property type="protein sequence ID" value="SDI57135.1"/>
    <property type="molecule type" value="Genomic_DNA"/>
</dbReference>
<evidence type="ECO:0000313" key="3">
    <source>
        <dbReference type="Proteomes" id="UP000198900"/>
    </source>
</evidence>
<organism evidence="2 3">
    <name type="scientific">Paraburkholderia steynii</name>
    <dbReference type="NCBI Taxonomy" id="1245441"/>
    <lineage>
        <taxon>Bacteria</taxon>
        <taxon>Pseudomonadati</taxon>
        <taxon>Pseudomonadota</taxon>
        <taxon>Betaproteobacteria</taxon>
        <taxon>Burkholderiales</taxon>
        <taxon>Burkholderiaceae</taxon>
        <taxon>Paraburkholderia</taxon>
    </lineage>
</organism>
<sequence>MSQDRSRRSSSPYQKGKRIQVTQPRWANDESSDPLASAMATLVFLRVSRVVVLDGAGPQFDEAGSEMFRPVAGPLQEGDTAVLQLSGEEFGLVLASANNEGSRNSCKRVSTEAKVSDWVHLATGRTEVDTTLEQASAALYAGRCYGRNRVCEAQHV</sequence>
<evidence type="ECO:0000313" key="2">
    <source>
        <dbReference type="EMBL" id="SDI57135.1"/>
    </source>
</evidence>
<keyword evidence="3" id="KW-1185">Reference proteome</keyword>
<proteinExistence type="predicted"/>
<reference evidence="2" key="1">
    <citation type="submission" date="2016-10" db="EMBL/GenBank/DDBJ databases">
        <authorList>
            <person name="Varghese N."/>
            <person name="Submissions S."/>
        </authorList>
    </citation>
    <scope>NUCLEOTIDE SEQUENCE [LARGE SCALE GENOMIC DNA]</scope>
    <source>
        <strain evidence="2">YR281</strain>
    </source>
</reference>
<dbReference type="AlphaFoldDB" id="A0A7Z7BBH1"/>
<accession>A0A7Z7BBH1</accession>
<protein>
    <submittedName>
        <fullName evidence="2">Uncharacterized protein</fullName>
    </submittedName>
</protein>
<comment type="caution">
    <text evidence="2">The sequence shown here is derived from an EMBL/GenBank/DDBJ whole genome shotgun (WGS) entry which is preliminary data.</text>
</comment>
<feature type="region of interest" description="Disordered" evidence="1">
    <location>
        <begin position="1"/>
        <end position="32"/>
    </location>
</feature>
<dbReference type="Proteomes" id="UP000198900">
    <property type="component" value="Unassembled WGS sequence"/>
</dbReference>
<evidence type="ECO:0000256" key="1">
    <source>
        <dbReference type="SAM" id="MobiDB-lite"/>
    </source>
</evidence>
<gene>
    <name evidence="2" type="ORF">SAMN04487926_119108</name>
</gene>
<name>A0A7Z7BBH1_9BURK</name>